<dbReference type="InterPro" id="IPR009060">
    <property type="entry name" value="UBA-like_sf"/>
</dbReference>
<feature type="transmembrane region" description="Helical" evidence="2">
    <location>
        <begin position="1173"/>
        <end position="1190"/>
    </location>
</feature>
<dbReference type="PROSITE" id="PS50030">
    <property type="entry name" value="UBA"/>
    <property type="match status" value="1"/>
</dbReference>
<evidence type="ECO:0000259" key="5">
    <source>
        <dbReference type="PROSITE" id="PS50275"/>
    </source>
</evidence>
<keyword evidence="2" id="KW-0472">Membrane</keyword>
<dbReference type="Gene3D" id="3.10.20.90">
    <property type="entry name" value="Phosphatidylinositol 3-kinase Catalytic Subunit, Chain A, domain 1"/>
    <property type="match status" value="1"/>
</dbReference>
<keyword evidence="7" id="KW-1185">Reference proteome</keyword>
<feature type="compositionally biased region" description="Polar residues" evidence="1">
    <location>
        <begin position="451"/>
        <end position="467"/>
    </location>
</feature>
<feature type="region of interest" description="Disordered" evidence="1">
    <location>
        <begin position="267"/>
        <end position="359"/>
    </location>
</feature>
<sequence length="1304" mass="144371">MGGDSAVEESVGVNVNINVRCSNGSKFSVQTSVDSTVTSFKDLVARNCDIPAEQQRLIYKGRILKDDQTLRSYGLDADHTVHLVRGFAPVNPTGGTDTSSTNTNTTTNNARGAGVNEGGGLGGLGFGASLFPGLSINGTRVNGLFGEGFPDLEQMQQPFLSNPNLVREVMNSPAMQNLINNPEIVRNLIMNNPQMQELMDRNPELAHILNDPSTLRQTLEATRNPEIMREMMRNTDRAMSNIESSPEGFNMLRRMYENIQEPFLNATTMAGNTGNNNAAISGTHGGHARDQSTNPPTTSSEATSGSPLPNTNPLPNPWSSTAGGAQNNTRRSSTTGVDTRQQGPTGLGGLGLPDLENMLGGSAMPDASLLNQLMQNPAISQMMQSMLSNPQTLNQILGANTEQRGMPDLNSLREVMQNPEFLRLFSSPETLQQLLSFQQALLSQLGQQQSTRESGQTGRGTGPTNNLGLEMLSSMFGGLGAGSLAVPNRSNEPPEQLYAAQLSQLQEMGFFDTQENIRALIATSGNVHAAVERLLGNSVFKGLVVRIPIMMEKADSVQKLYTRMRLWEFPNQYVIEPTDGSSGSYLAVSRRDGSIKLIDEIPECSTVRVPKLFTIYGVAGMLRLLAGSYLLVITGRECVGSYLGHPIFKVTSLKVFPCSPSFNTPPEQKKSEIDFTAILNVAEKTTGLFFSYEANLTISTQKLNDLGDDESKLLPLWRQAEPRFLWNNYLLEVLIENKVHHKETLSVPEESPSSCSIAKLSELPTLEIDTKKDNNERQEEETCYSASHETTQASKDFGGTRMWRRGADPDGYVANFVETEQIMQINGYTGSIVQVRGSIPVPWQQIVDLTYKPKYEILKRDEAPRVLERHFLDLRKKYGSVLAIDLVNEHGGEGRLCEQFGKTMQHVSGNDVRYLHFDFHHICGHIHFDRLSILYDQISDFVERNGYLLLNEKGEKMKEQLGVVRTNCIDCLDRTNVTQSMIGRNMLEFQLRRIGIFGAEETISSHPNLDEKYKILWADHGDDISTQYTGTPALKGDFVRFGHRTFQGIINDGWNALMRYYLNNFCDGTKQDAIDLLQGHFIVSGNRDSTPQNQGIEAIASFPLALGLVLTGFFFTFMSLTQEIRAKWWIRGDIGPTFPFVQQMKIEESVHSCFLFPSTPFFLPPVRYDFRHLFFSLLWASISVGIAAFVKANGRVFCNRPRLHKPRVLVSIPLVGFETTTVVPSPPLPVDKVPPPRTTHAPPIQLVSAIPPEPVTTIVPSVRNHRLQVLQALPSSFALRVQASLGPPSAFSNFKDLFECSTRA</sequence>
<dbReference type="FunFam" id="3.10.20.90:FF:000183">
    <property type="entry name" value="Ubiquitin domain-containing protein DSK2b"/>
    <property type="match status" value="1"/>
</dbReference>
<keyword evidence="2" id="KW-0812">Transmembrane</keyword>
<evidence type="ECO:0000259" key="4">
    <source>
        <dbReference type="PROSITE" id="PS50053"/>
    </source>
</evidence>
<dbReference type="PROSITE" id="PS50275">
    <property type="entry name" value="SAC"/>
    <property type="match status" value="1"/>
</dbReference>
<dbReference type="Proteomes" id="UP001189624">
    <property type="component" value="Chromosome 3"/>
</dbReference>
<dbReference type="SMART" id="SM00213">
    <property type="entry name" value="UBQ"/>
    <property type="match status" value="1"/>
</dbReference>
<organism evidence="6 7">
    <name type="scientific">Sphenostylis stenocarpa</name>
    <dbReference type="NCBI Taxonomy" id="92480"/>
    <lineage>
        <taxon>Eukaryota</taxon>
        <taxon>Viridiplantae</taxon>
        <taxon>Streptophyta</taxon>
        <taxon>Embryophyta</taxon>
        <taxon>Tracheophyta</taxon>
        <taxon>Spermatophyta</taxon>
        <taxon>Magnoliopsida</taxon>
        <taxon>eudicotyledons</taxon>
        <taxon>Gunneridae</taxon>
        <taxon>Pentapetalae</taxon>
        <taxon>rosids</taxon>
        <taxon>fabids</taxon>
        <taxon>Fabales</taxon>
        <taxon>Fabaceae</taxon>
        <taxon>Papilionoideae</taxon>
        <taxon>50 kb inversion clade</taxon>
        <taxon>NPAAA clade</taxon>
        <taxon>indigoferoid/millettioid clade</taxon>
        <taxon>Phaseoleae</taxon>
        <taxon>Sphenostylis</taxon>
    </lineage>
</organism>
<dbReference type="GO" id="GO:0043812">
    <property type="term" value="F:phosphatidylinositol-4-phosphate phosphatase activity"/>
    <property type="evidence" value="ECO:0007669"/>
    <property type="project" value="TreeGrafter"/>
</dbReference>
<dbReference type="PROSITE" id="PS50053">
    <property type="entry name" value="UBIQUITIN_2"/>
    <property type="match status" value="1"/>
</dbReference>
<dbReference type="InterPro" id="IPR029071">
    <property type="entry name" value="Ubiquitin-like_domsf"/>
</dbReference>
<dbReference type="PANTHER" id="PTHR45662:SF2">
    <property type="entry name" value="PHOSPHATIDYLINOSITOL-3-PHOSPHATASE SAC1"/>
    <property type="match status" value="1"/>
</dbReference>
<dbReference type="Gene3D" id="1.10.8.10">
    <property type="entry name" value="DNA helicase RuvA subunit, C-terminal domain"/>
    <property type="match status" value="1"/>
</dbReference>
<feature type="domain" description="Ubiquitin-like" evidence="4">
    <location>
        <begin position="15"/>
        <end position="84"/>
    </location>
</feature>
<dbReference type="Pfam" id="PF00627">
    <property type="entry name" value="UBA"/>
    <property type="match status" value="1"/>
</dbReference>
<gene>
    <name evidence="6" type="ORF">AYBTSS11_LOCUS10732</name>
</gene>
<feature type="compositionally biased region" description="Polar residues" evidence="1">
    <location>
        <begin position="322"/>
        <end position="344"/>
    </location>
</feature>
<dbReference type="FunFam" id="1.10.8.10:FF:000042">
    <property type="entry name" value="Ubiquitin domain-containing protein DSK2b"/>
    <property type="match status" value="1"/>
</dbReference>
<dbReference type="GO" id="GO:0005783">
    <property type="term" value="C:endoplasmic reticulum"/>
    <property type="evidence" value="ECO:0007669"/>
    <property type="project" value="TreeGrafter"/>
</dbReference>
<evidence type="ECO:0000313" key="7">
    <source>
        <dbReference type="Proteomes" id="UP001189624"/>
    </source>
</evidence>
<dbReference type="GO" id="GO:0005634">
    <property type="term" value="C:nucleus"/>
    <property type="evidence" value="ECO:0007669"/>
    <property type="project" value="UniProtKB-ARBA"/>
</dbReference>
<feature type="transmembrane region" description="Helical" evidence="2">
    <location>
        <begin position="1099"/>
        <end position="1121"/>
    </location>
</feature>
<dbReference type="EMBL" id="OY731400">
    <property type="protein sequence ID" value="CAJ1942233.1"/>
    <property type="molecule type" value="Genomic_DNA"/>
</dbReference>
<accession>A0AA86VDK6</accession>
<evidence type="ECO:0000256" key="2">
    <source>
        <dbReference type="SAM" id="Phobius"/>
    </source>
</evidence>
<dbReference type="CDD" id="cd14399">
    <property type="entry name" value="UBA_PLICs"/>
    <property type="match status" value="1"/>
</dbReference>
<dbReference type="SUPFAM" id="SSF54236">
    <property type="entry name" value="Ubiquitin-like"/>
    <property type="match status" value="1"/>
</dbReference>
<dbReference type="InterPro" id="IPR000626">
    <property type="entry name" value="Ubiquitin-like_dom"/>
</dbReference>
<dbReference type="CDD" id="cd16106">
    <property type="entry name" value="Ubl_Dsk2p_like"/>
    <property type="match status" value="1"/>
</dbReference>
<feature type="compositionally biased region" description="Low complexity" evidence="1">
    <location>
        <begin position="267"/>
        <end position="282"/>
    </location>
</feature>
<feature type="compositionally biased region" description="Polar residues" evidence="1">
    <location>
        <begin position="291"/>
        <end position="305"/>
    </location>
</feature>
<dbReference type="SMART" id="SM00727">
    <property type="entry name" value="STI1"/>
    <property type="match status" value="4"/>
</dbReference>
<feature type="domain" description="SAC" evidence="5">
    <location>
        <begin position="679"/>
        <end position="1030"/>
    </location>
</feature>
<dbReference type="SUPFAM" id="SSF46934">
    <property type="entry name" value="UBA-like"/>
    <property type="match status" value="1"/>
</dbReference>
<evidence type="ECO:0000256" key="1">
    <source>
        <dbReference type="SAM" id="MobiDB-lite"/>
    </source>
</evidence>
<dbReference type="PANTHER" id="PTHR45662">
    <property type="entry name" value="PHOSPHATIDYLINOSITIDE PHOSPHATASE SAC1"/>
    <property type="match status" value="1"/>
</dbReference>
<proteinExistence type="predicted"/>
<dbReference type="Pfam" id="PF02383">
    <property type="entry name" value="Syja_N"/>
    <property type="match status" value="1"/>
</dbReference>
<dbReference type="InterPro" id="IPR006636">
    <property type="entry name" value="STI1_HS-bd"/>
</dbReference>
<dbReference type="Gene3D" id="1.10.260.100">
    <property type="match status" value="1"/>
</dbReference>
<feature type="compositionally biased region" description="Low complexity" evidence="1">
    <location>
        <begin position="93"/>
        <end position="111"/>
    </location>
</feature>
<evidence type="ECO:0000313" key="6">
    <source>
        <dbReference type="EMBL" id="CAJ1942233.1"/>
    </source>
</evidence>
<dbReference type="SMART" id="SM00165">
    <property type="entry name" value="UBA"/>
    <property type="match status" value="1"/>
</dbReference>
<feature type="region of interest" description="Disordered" evidence="1">
    <location>
        <begin position="89"/>
        <end position="111"/>
    </location>
</feature>
<dbReference type="Pfam" id="PF23195">
    <property type="entry name" value="UBQLN1"/>
    <property type="match status" value="2"/>
</dbReference>
<reference evidence="6" key="1">
    <citation type="submission" date="2023-10" db="EMBL/GenBank/DDBJ databases">
        <authorList>
            <person name="Domelevo Entfellner J.-B."/>
        </authorList>
    </citation>
    <scope>NUCLEOTIDE SEQUENCE</scope>
</reference>
<dbReference type="InterPro" id="IPR015940">
    <property type="entry name" value="UBA"/>
</dbReference>
<dbReference type="Gramene" id="rna-AYBTSS11_LOCUS10732">
    <property type="protein sequence ID" value="CAJ1942233.1"/>
    <property type="gene ID" value="gene-AYBTSS11_LOCUS10732"/>
</dbReference>
<protein>
    <submittedName>
        <fullName evidence="6">Uncharacterized protein</fullName>
    </submittedName>
</protein>
<feature type="region of interest" description="Disordered" evidence="1">
    <location>
        <begin position="446"/>
        <end position="467"/>
    </location>
</feature>
<feature type="domain" description="UBA" evidence="3">
    <location>
        <begin position="492"/>
        <end position="537"/>
    </location>
</feature>
<dbReference type="InterPro" id="IPR002013">
    <property type="entry name" value="SAC_dom"/>
</dbReference>
<keyword evidence="2" id="KW-1133">Transmembrane helix</keyword>
<dbReference type="GO" id="GO:0046856">
    <property type="term" value="P:phosphatidylinositol dephosphorylation"/>
    <property type="evidence" value="ECO:0007669"/>
    <property type="project" value="TreeGrafter"/>
</dbReference>
<dbReference type="FunFam" id="1.10.260.100:FF:000005">
    <property type="entry name" value="Ubiquitin domain-containing protein DSK2b"/>
    <property type="match status" value="1"/>
</dbReference>
<dbReference type="Pfam" id="PF00240">
    <property type="entry name" value="ubiquitin"/>
    <property type="match status" value="1"/>
</dbReference>
<evidence type="ECO:0000259" key="3">
    <source>
        <dbReference type="PROSITE" id="PS50030"/>
    </source>
</evidence>
<name>A0AA86VDK6_9FABA</name>
<dbReference type="GO" id="GO:0031593">
    <property type="term" value="F:polyubiquitin modification-dependent protein binding"/>
    <property type="evidence" value="ECO:0007669"/>
    <property type="project" value="UniProtKB-ARBA"/>
</dbReference>